<dbReference type="InterPro" id="IPR053008">
    <property type="entry name" value="Phomopsin_biosynth_assoc"/>
</dbReference>
<evidence type="ECO:0000256" key="1">
    <source>
        <dbReference type="SAM" id="MobiDB-lite"/>
    </source>
</evidence>
<comment type="caution">
    <text evidence="3">The sequence shown here is derived from an EMBL/GenBank/DDBJ whole genome shotgun (WGS) entry which is preliminary data.</text>
</comment>
<evidence type="ECO:0000313" key="3">
    <source>
        <dbReference type="EMBL" id="RJE24607.1"/>
    </source>
</evidence>
<protein>
    <submittedName>
        <fullName evidence="3">Uncharacterized protein</fullName>
    </submittedName>
</protein>
<keyword evidence="4" id="KW-1185">Reference proteome</keyword>
<organism evidence="3 4">
    <name type="scientific">Aspergillus sclerotialis</name>
    <dbReference type="NCBI Taxonomy" id="2070753"/>
    <lineage>
        <taxon>Eukaryota</taxon>
        <taxon>Fungi</taxon>
        <taxon>Dikarya</taxon>
        <taxon>Ascomycota</taxon>
        <taxon>Pezizomycotina</taxon>
        <taxon>Eurotiomycetes</taxon>
        <taxon>Eurotiomycetidae</taxon>
        <taxon>Eurotiales</taxon>
        <taxon>Aspergillaceae</taxon>
        <taxon>Aspergillus</taxon>
        <taxon>Aspergillus subgen. Polypaecilum</taxon>
    </lineage>
</organism>
<proteinExistence type="predicted"/>
<sequence length="237" mass="27263">MEPPPYPEHNEYKDRKYKSVPESEAETDIALPELEQKGPEEPAFVKRQSFLRRRLVTILLILLSLTTILLIATITAAITVAPLRTYIHKISKTERPVLGCGQTVMEAEEIGCEFDPLAACWMHPECPRDYTDEFLTYLDGRPFAYYYDQAATRRIESWQNLSRLGYYWSSTREHLVHCSFILRRGHDTRNRGARVDSMAGDLHHSDHCSQFLMDNLGKSDEQLDQIGTYGEVGFLTC</sequence>
<accession>A0A3A2ZT76</accession>
<dbReference type="EMBL" id="MVGC01000074">
    <property type="protein sequence ID" value="RJE24607.1"/>
    <property type="molecule type" value="Genomic_DNA"/>
</dbReference>
<feature type="region of interest" description="Disordered" evidence="1">
    <location>
        <begin position="1"/>
        <end position="30"/>
    </location>
</feature>
<feature type="transmembrane region" description="Helical" evidence="2">
    <location>
        <begin position="55"/>
        <end position="83"/>
    </location>
</feature>
<keyword evidence="2" id="KW-0472">Membrane</keyword>
<dbReference type="PANTHER" id="PTHR35896">
    <property type="entry name" value="IG-LIKE DOMAIN-CONTAINING PROTEIN"/>
    <property type="match status" value="1"/>
</dbReference>
<dbReference type="OrthoDB" id="3501153at2759"/>
<evidence type="ECO:0000313" key="4">
    <source>
        <dbReference type="Proteomes" id="UP000266188"/>
    </source>
</evidence>
<feature type="compositionally biased region" description="Basic and acidic residues" evidence="1">
    <location>
        <begin position="8"/>
        <end position="21"/>
    </location>
</feature>
<dbReference type="PANTHER" id="PTHR35896:SF3">
    <property type="entry name" value="MAJOR FACILITATOR SUPERFAMILY TRANSPORTER"/>
    <property type="match status" value="1"/>
</dbReference>
<evidence type="ECO:0000256" key="2">
    <source>
        <dbReference type="SAM" id="Phobius"/>
    </source>
</evidence>
<gene>
    <name evidence="3" type="ORF">PHISCL_03031</name>
</gene>
<dbReference type="AlphaFoldDB" id="A0A3A2ZT76"/>
<reference evidence="4" key="1">
    <citation type="submission" date="2017-02" db="EMBL/GenBank/DDBJ databases">
        <authorList>
            <person name="Tafer H."/>
            <person name="Lopandic K."/>
        </authorList>
    </citation>
    <scope>NUCLEOTIDE SEQUENCE [LARGE SCALE GENOMIC DNA]</scope>
    <source>
        <strain evidence="4">CBS 366.77</strain>
    </source>
</reference>
<dbReference type="Proteomes" id="UP000266188">
    <property type="component" value="Unassembled WGS sequence"/>
</dbReference>
<keyword evidence="2" id="KW-0812">Transmembrane</keyword>
<name>A0A3A2ZT76_9EURO</name>
<keyword evidence="2" id="KW-1133">Transmembrane helix</keyword>